<evidence type="ECO:0000256" key="3">
    <source>
        <dbReference type="ARBA" id="ARBA00023163"/>
    </source>
</evidence>
<proteinExistence type="predicted"/>
<dbReference type="PANTHER" id="PTHR46117">
    <property type="entry name" value="FI24210P1"/>
    <property type="match status" value="1"/>
</dbReference>
<keyword evidence="6" id="KW-1185">Reference proteome</keyword>
<dbReference type="RefSeq" id="XP_030765180.1">
    <property type="nucleotide sequence ID" value="XM_030909320.1"/>
</dbReference>
<dbReference type="AlphaFoldDB" id="A0A6J2YQW1"/>
<dbReference type="InterPro" id="IPR036638">
    <property type="entry name" value="HLH_DNA-bd_sf"/>
</dbReference>
<evidence type="ECO:0000256" key="4">
    <source>
        <dbReference type="ARBA" id="ARBA00023242"/>
    </source>
</evidence>
<dbReference type="SUPFAM" id="SSF47459">
    <property type="entry name" value="HLH, helix-loop-helix DNA-binding domain"/>
    <property type="match status" value="1"/>
</dbReference>
<dbReference type="GO" id="GO:0046983">
    <property type="term" value="F:protein dimerization activity"/>
    <property type="evidence" value="ECO:0007669"/>
    <property type="project" value="InterPro"/>
</dbReference>
<keyword evidence="2" id="KW-0805">Transcription regulation</keyword>
<name>A0A6J2YQW1_SITOR</name>
<dbReference type="SMART" id="SM00353">
    <property type="entry name" value="HLH"/>
    <property type="match status" value="1"/>
</dbReference>
<evidence type="ECO:0000259" key="5">
    <source>
        <dbReference type="PROSITE" id="PS50888"/>
    </source>
</evidence>
<comment type="subcellular location">
    <subcellularLocation>
        <location evidence="1">Nucleus</location>
    </subcellularLocation>
</comment>
<keyword evidence="4" id="KW-0539">Nucleus</keyword>
<dbReference type="GO" id="GO:0000981">
    <property type="term" value="F:DNA-binding transcription factor activity, RNA polymerase II-specific"/>
    <property type="evidence" value="ECO:0007669"/>
    <property type="project" value="TreeGrafter"/>
</dbReference>
<dbReference type="GO" id="GO:0000978">
    <property type="term" value="F:RNA polymerase II cis-regulatory region sequence-specific DNA binding"/>
    <property type="evidence" value="ECO:0007669"/>
    <property type="project" value="TreeGrafter"/>
</dbReference>
<dbReference type="PANTHER" id="PTHR46117:SF3">
    <property type="entry name" value="FI24210P1"/>
    <property type="match status" value="1"/>
</dbReference>
<protein>
    <submittedName>
        <fullName evidence="7">Upstream stimulatory factor 1</fullName>
    </submittedName>
</protein>
<evidence type="ECO:0000313" key="6">
    <source>
        <dbReference type="Proteomes" id="UP000504635"/>
    </source>
</evidence>
<reference evidence="7" key="1">
    <citation type="submission" date="2025-08" db="UniProtKB">
        <authorList>
            <consortium name="RefSeq"/>
        </authorList>
    </citation>
    <scope>IDENTIFICATION</scope>
    <source>
        <tissue evidence="7">Gonads</tissue>
    </source>
</reference>
<evidence type="ECO:0000256" key="2">
    <source>
        <dbReference type="ARBA" id="ARBA00023015"/>
    </source>
</evidence>
<sequence length="266" mass="29480">MDLLDPLERSDDIEIEEQKVILDNMKGAASMDSDCDDDQASIEHLAPQTLLETPDSDVQYSIRSPEGPLITYRVLQVENGSDPSQYVSTTSSFSNSTTIPQVISGSGLNGQIYVIGSPEVYTSTSSTRAIAPRPTVIDNSMLLPVKAKDDKRRAIHNAVERRRRDKINNWIAKLSKIIPEGPQDSSKGNGQYEGHSKGGILAKAFDYIIELQATERRLNTCLKDNKKLTVSIEQLIQRSCALEEENKQMRELLKEHGLEVPAAQPS</sequence>
<dbReference type="InterPro" id="IPR011598">
    <property type="entry name" value="bHLH_dom"/>
</dbReference>
<dbReference type="OrthoDB" id="690068at2759"/>
<dbReference type="PROSITE" id="PS50888">
    <property type="entry name" value="BHLH"/>
    <property type="match status" value="1"/>
</dbReference>
<evidence type="ECO:0000313" key="7">
    <source>
        <dbReference type="RefSeq" id="XP_030765180.1"/>
    </source>
</evidence>
<dbReference type="Proteomes" id="UP000504635">
    <property type="component" value="Unplaced"/>
</dbReference>
<dbReference type="Pfam" id="PF00010">
    <property type="entry name" value="HLH"/>
    <property type="match status" value="1"/>
</dbReference>
<evidence type="ECO:0000256" key="1">
    <source>
        <dbReference type="ARBA" id="ARBA00004123"/>
    </source>
</evidence>
<organism evidence="6 7">
    <name type="scientific">Sitophilus oryzae</name>
    <name type="common">Rice weevil</name>
    <name type="synonym">Curculio oryzae</name>
    <dbReference type="NCBI Taxonomy" id="7048"/>
    <lineage>
        <taxon>Eukaryota</taxon>
        <taxon>Metazoa</taxon>
        <taxon>Ecdysozoa</taxon>
        <taxon>Arthropoda</taxon>
        <taxon>Hexapoda</taxon>
        <taxon>Insecta</taxon>
        <taxon>Pterygota</taxon>
        <taxon>Neoptera</taxon>
        <taxon>Endopterygota</taxon>
        <taxon>Coleoptera</taxon>
        <taxon>Polyphaga</taxon>
        <taxon>Cucujiformia</taxon>
        <taxon>Curculionidae</taxon>
        <taxon>Dryophthorinae</taxon>
        <taxon>Sitophilus</taxon>
    </lineage>
</organism>
<dbReference type="KEGG" id="soy:115889342"/>
<gene>
    <name evidence="7" type="primary">LOC115889342</name>
</gene>
<dbReference type="CTD" id="31384"/>
<dbReference type="GeneID" id="115889342"/>
<dbReference type="InParanoid" id="A0A6J2YQW1"/>
<dbReference type="Gene3D" id="4.10.280.10">
    <property type="entry name" value="Helix-loop-helix DNA-binding domain"/>
    <property type="match status" value="1"/>
</dbReference>
<feature type="domain" description="BHLH" evidence="5">
    <location>
        <begin position="151"/>
        <end position="211"/>
    </location>
</feature>
<keyword evidence="3" id="KW-0804">Transcription</keyword>
<accession>A0A6J2YQW1</accession>
<dbReference type="InterPro" id="IPR051732">
    <property type="entry name" value="USF"/>
</dbReference>
<dbReference type="GO" id="GO:0005634">
    <property type="term" value="C:nucleus"/>
    <property type="evidence" value="ECO:0007669"/>
    <property type="project" value="UniProtKB-SubCell"/>
</dbReference>